<dbReference type="SMART" id="SM00912">
    <property type="entry name" value="Haemagg_act"/>
    <property type="match status" value="1"/>
</dbReference>
<dbReference type="RefSeq" id="WP_275824297.1">
    <property type="nucleotide sequence ID" value="NZ_JARHUD010000015.1"/>
</dbReference>
<evidence type="ECO:0000256" key="2">
    <source>
        <dbReference type="SAM" id="Phobius"/>
    </source>
</evidence>
<feature type="domain" description="Filamentous haemagglutinin FhaB/tRNA nuclease CdiA-like TPS" evidence="3">
    <location>
        <begin position="39"/>
        <end position="151"/>
    </location>
</feature>
<evidence type="ECO:0000313" key="4">
    <source>
        <dbReference type="EMBL" id="MDF2097469.1"/>
    </source>
</evidence>
<dbReference type="Gene3D" id="2.160.20.10">
    <property type="entry name" value="Single-stranded right-handed beta-helix, Pectin lyase-like"/>
    <property type="match status" value="2"/>
</dbReference>
<reference evidence="4 5" key="1">
    <citation type="submission" date="2023-03" db="EMBL/GenBank/DDBJ databases">
        <title>Fodinicurvata sp. CAU 1616 isolated from sea sendiment.</title>
        <authorList>
            <person name="Kim W."/>
        </authorList>
    </citation>
    <scope>NUCLEOTIDE SEQUENCE [LARGE SCALE GENOMIC DNA]</scope>
    <source>
        <strain evidence="4 5">CAU 1616</strain>
    </source>
</reference>
<dbReference type="InterPro" id="IPR012334">
    <property type="entry name" value="Pectin_lyas_fold"/>
</dbReference>
<evidence type="ECO:0000256" key="1">
    <source>
        <dbReference type="SAM" id="MobiDB-lite"/>
    </source>
</evidence>
<dbReference type="Pfam" id="PF18676">
    <property type="entry name" value="MBG_2"/>
    <property type="match status" value="24"/>
</dbReference>
<dbReference type="InterPro" id="IPR011050">
    <property type="entry name" value="Pectin_lyase_fold/virulence"/>
</dbReference>
<dbReference type="Proteomes" id="UP001215503">
    <property type="component" value="Unassembled WGS sequence"/>
</dbReference>
<organism evidence="4 5">
    <name type="scientific">Aquibaculum arenosum</name>
    <dbReference type="NCBI Taxonomy" id="3032591"/>
    <lineage>
        <taxon>Bacteria</taxon>
        <taxon>Pseudomonadati</taxon>
        <taxon>Pseudomonadota</taxon>
        <taxon>Alphaproteobacteria</taxon>
        <taxon>Rhodospirillales</taxon>
        <taxon>Rhodovibrionaceae</taxon>
        <taxon>Aquibaculum</taxon>
    </lineage>
</organism>
<gene>
    <name evidence="4" type="ORF">P2G67_15950</name>
</gene>
<keyword evidence="5" id="KW-1185">Reference proteome</keyword>
<evidence type="ECO:0000259" key="3">
    <source>
        <dbReference type="SMART" id="SM00912"/>
    </source>
</evidence>
<feature type="region of interest" description="Disordered" evidence="1">
    <location>
        <begin position="295"/>
        <end position="321"/>
    </location>
</feature>
<dbReference type="Pfam" id="PF07581">
    <property type="entry name" value="Glug"/>
    <property type="match status" value="12"/>
</dbReference>
<dbReference type="EMBL" id="JARHUD010000015">
    <property type="protein sequence ID" value="MDF2097469.1"/>
    <property type="molecule type" value="Genomic_DNA"/>
</dbReference>
<dbReference type="Gene3D" id="3.30.160.710">
    <property type="match status" value="2"/>
</dbReference>
<sequence length="3684" mass="368421">MREYGRSNSVIARLLGTTALSAMVAMSPFVWEVEARAQDREIPTGANVVSGSASVHSRGKKHLHVRQSSDSAIITWKSFSVGGKASAHFENGSGATLNRVTGNAPSGIHGSLSATGSLYLVNPAGVVIGPGGQVSTGGSFVASTHDVTDAEFLEGRSMIFSGTSDAEIVNRGTITSAHGDVALIARRVENSGSISAPNGTAALAAGYEVLMRDHAHGDGMFSVRIGGEDTEALNSGAIAAAEVELRANGGNVYALAGSTDDVIKATGVAKADGRIFLTAGDEGTVTTTQEITASRQVAEAPDAPPLPRRRPEQGGDIRISGGAVTINGKVDASGSGGEGGSIVATAETLSLGPTARLDAGGTSGGTILLGGDFKGGSDPQAKLLAEEVSTAQTLGVAEGATIAADATAGDGGDIVMWSDRFTAFAGHISARGAGQGDGGFAEVSGRAKLAFTGSVDLTAASGATGSLLLDPYNVTIADAAGSGTDDSFTATGEDSVISVTTLEGALAEANVTVSTGAGGGQEGDITVAAPIAWSDTTLTLDAARSIIVNAEMTATGTGGLALHTNQAGNGGGYFVNAPINLPATGSFSTKHHQDAAIDYTIITRLGAEGSTSGTDLQGIAGDLDGNFVLGADIDAAATESWNGGFDPLGDGTERFTGTFDGLGHEVADLTIKRPGENHVGLFGRSDGTLRNIRILGGSISGDFYVGGLVGWNDGGVIKNAYATGEVSGNDYVGGLVGLNDNSGTIENAYATGDVSGNDYVGGLVGLNLSSGTITNAYATGKVPGTGNRVGALVGNNWGTITNAYATGDVSGNDDVGGLVGQNNGTIRNAYTTGDVTGNRAVGGLIGRNFSGAIGDSYAIGKVAGANDVGGLVGHSTGGFIFNSYATGDVTGTDRVGGLVGFNEGVLILHSHAAGDVTGTDHVGGLVGYNDSGTIEDAYATGDVTGSWLVGGLVGRNDSGTIEDAYATGDVTGTDHVGGLVGHNFSGTIENAFATGNVSGTKDSGNDYVGGLVGENSGTITNTYATGDVTGSGLVGGLVGVNHDSIAASYATGKVAGNEDRIGGLVGENSGPITNAYATGDVTGSRYVGGLVAHNYGANGTIENSYATGKVAGANNVGGLVGLNSGTIENAYATGDVSGNDYVGGLVGLNLSSGTITNAYATGDVSGNDDVGALVGNNVGTITNGYWNTDISGPGVGVGAGNDPTKGKTTAELSGALPDGFDSAVWDNVGNQTTPFLRDLPGPFLIGSDSDTLFHPISDVDELQAINADLARNYALINDIDASATLDWNGGLGFDPLGDNTISFTGTFDGLGHEVADLTIERPGEVYVGLFGRSDGTLRNVGIVGGAISGGNYVGGLVGDNWGPIKNAYATGDVTGRWLVGGLVGVNHDSITTSFATGKVAGNHDGVQRIGGLVGENSGPITNAYATGDVTGSIAVGGLVANNWGANGTIENSYATGKVTGNSFAGGLVGRNDGGTVINGYWNSDVNDPDLGGVGTGLTTAEFQDTAGFMARAEAEGWDFETVWAPPSDGFYPELYALSAVARVELQDSGTIVYGETTPNAEIDRVFGGPGSYVFGPDGDALDQPTLDQLSDDLDAGDYAISGPANGTSSQGQDYRFVYTNNLLHVDRRAITITADDQSRTYGDDNLALTYSVDGLVNDDSLFGSLTTDADATSNVGAYSIDQGTLTASGNYDIQSYTAGTLAVTPRALTVTPDAVDRIYGEANPASGSASGDNLVNNDSIDAVDLASAADATSNVGAYDLTGSNASGEGLGNYDITYAVNSGGLSVTPRALTVTPDAVSRVYGDANPASGKATGDNLVNNDSIDAVDLASAADATSNVGAYDLTGSNASGSGLGNYAITYAVNSGGLTVTPRALTVTPDAVDRIYGNTNPASGKATGDNLVNNDSIDAVDLASAADATSNVGAYDLEGSNASGSGLGNYDITYQVNSGGLTVTPRALTVTPDAIDRVYGEANPASGAASADNLVNNDSIDAVDLASTADATSDVGAYDLEGSNASGSGLGNYDITYQVNSGGLTVTPRALTVTPDAIDRIYGEANPASGKATGDNLVNNDSIDAVDLASAADATSNVGAYDLEGSNASGEGLGNYDITYDVNSGGLTVTARPIAIAADDQSRTYGDDNPVLTYTIGGRGLVNGDSLSGNLATDADATSDVGGYDIDRGTLAASGNYDIQSYTAGTLDITRRALTVTPDAIDRVYGEANPASGAASADNLVNNDSIDAVDLASTADATSDVGAYDLEGSNASGSGLGNYDITYQVNSGGLTVTPRALTVTPDGVDRIYGNANPASGSASANDLVNGDSIDAVDLASAADVTSNVGAYDLEGSNASGSGLGNYDITYQVNSGGLTVTPRALTVTPDAVSRVYGDANPASGKATGDNLVNNDSIDAVDLASAADATSNVGAYDLEGSNASGSGLGNYDITYQANSGGLTVTPRALTVTPDGVDRIYGDANPASGAATGDNLVNNDSIDAVELASAADATSNVGAYDLEGSNASGEGLDNYAITYQVNSGGLSVTARPITITADDKTRSYGDDNPALTYDVGGRGLVNGDSLSGSLTTDAEATSNVGAYGIDQGTLAASGNYEIESYTAGSLAVTPRALTVTPNGVSRIYGDANPASGSATGDNLVNNDSIDAVDLASAADATSNVGAYDLEGSNASGSGLGNYDITYDVNSGGLTVTPRALTVTPDGVDRIYGNANPASGKATGDNLVNNDSIDAVELASAADATSNVGDYDLTGSNASGSGLGNYDITYDVNSGGLSVTPRALTVTPDAVDRIYGEANPASGKATGNNLVNNDSIDAVDLASAADATSNVGAYDLEGSNASGSGLGNYDITYQVNSGGLTVTPRALTVTPDAIDRVYGEANPASGSASGDNLVNNDSIDAVDLASAADVTSNVGDYDLEGSNASGSGLGNYAITYDVNSGGLSVTPRALTVTPDAIDRIYGEANPASGSASGDNLVNNDSIDAVDLASAADATSNVGAYDLEGSNASGSGLGNYAITYAVNSGGLTVTPRALTVTPDAVDRIYGNANPASGSASGDNLVNNDSIDAVELASAADATSNVGAYDLTGSNASGEGLGNYDITYAVNSGGLSVTPRALTVTPDAIDRIYGEANPASGAATGDNLVNNDSIDAVELASAADATSDVGAYDLEGSNASGEGLDNYAITYAVNSNGLTVTPRALTVTPDAIDRIYGEANPASGSASGDNLVNNDSIDAVDLASTADATSNVGAYDLEGSNASGSGLGNYAITYQVNSNGLSVTARPITITADDKSRGYGDNNPTLTYTVDGRGLVNGDSLSGSLATDANATSNVGHYSIDQGTLAASGNYDIESYTAGTLAVTPRALTVTPHGISRVYGDDNPASGSASGDNLVNGDSIDAVDLISAADASSNVGSYDLQGSNASGEGLGNYAITYQVHSNGLSVTARPITITADDQTRSYGDDNPALTYAVGGRGLVNGDSLSGSLATDANATSNVGHYSIDQGTLAASGNYDIESYTAGTLAVTPRALTVRGDDADTRQGEPVPPLTASVTDGSLAPFHASLDEALDDFAVSTLATQASPVGTYAIDVAGRNANYDLTLLPGTLSIAAGTPTLSDTNGFPPFPMERTLFDGPWSLFFLLRDGVTTLGLSGPQDSGDLPSACLGGVGGQGCAGFPYFTNTQFGQWLSFNAN</sequence>
<dbReference type="Pfam" id="PF05860">
    <property type="entry name" value="TPS"/>
    <property type="match status" value="1"/>
</dbReference>
<keyword evidence="2" id="KW-0812">Transmembrane</keyword>
<comment type="caution">
    <text evidence="4">The sequence shown here is derived from an EMBL/GenBank/DDBJ whole genome shotgun (WGS) entry which is preliminary data.</text>
</comment>
<keyword evidence="2" id="KW-0472">Membrane</keyword>
<feature type="transmembrane region" description="Helical" evidence="2">
    <location>
        <begin position="12"/>
        <end position="31"/>
    </location>
</feature>
<evidence type="ECO:0000313" key="5">
    <source>
        <dbReference type="Proteomes" id="UP001215503"/>
    </source>
</evidence>
<dbReference type="InterPro" id="IPR041286">
    <property type="entry name" value="MBG_2"/>
</dbReference>
<keyword evidence="2" id="KW-1133">Transmembrane helix</keyword>
<dbReference type="Gene3D" id="2.160.20.110">
    <property type="match status" value="6"/>
</dbReference>
<accession>A0ABT5YRF3</accession>
<protein>
    <submittedName>
        <fullName evidence="4">MBG domain-containing protein</fullName>
    </submittedName>
</protein>
<dbReference type="SUPFAM" id="SSF51126">
    <property type="entry name" value="Pectin lyase-like"/>
    <property type="match status" value="1"/>
</dbReference>
<dbReference type="InterPro" id="IPR008638">
    <property type="entry name" value="FhaB/CdiA-like_TPS"/>
</dbReference>
<dbReference type="NCBIfam" id="TIGR01901">
    <property type="entry name" value="adhes_NPXG"/>
    <property type="match status" value="1"/>
</dbReference>
<dbReference type="InterPro" id="IPR011493">
    <property type="entry name" value="GLUG"/>
</dbReference>
<name>A0ABT5YRF3_9PROT</name>
<proteinExistence type="predicted"/>